<evidence type="ECO:0000256" key="6">
    <source>
        <dbReference type="ARBA" id="ARBA00023163"/>
    </source>
</evidence>
<dbReference type="GO" id="GO:0000976">
    <property type="term" value="F:transcription cis-regulatory region binding"/>
    <property type="evidence" value="ECO:0007669"/>
    <property type="project" value="TreeGrafter"/>
</dbReference>
<evidence type="ECO:0000256" key="7">
    <source>
        <dbReference type="HAMAP-Rule" id="MF_01008"/>
    </source>
</evidence>
<dbReference type="Gene3D" id="3.40.1550.20">
    <property type="entry name" value="Transcriptional regulator MraZ domain"/>
    <property type="match status" value="1"/>
</dbReference>
<evidence type="ECO:0000256" key="3">
    <source>
        <dbReference type="ARBA" id="ARBA00022737"/>
    </source>
</evidence>
<comment type="caution">
    <text evidence="9">The sequence shown here is derived from an EMBL/GenBank/DDBJ whole genome shotgun (WGS) entry which is preliminary data.</text>
</comment>
<accession>A0A2T5C049</accession>
<evidence type="ECO:0000256" key="4">
    <source>
        <dbReference type="ARBA" id="ARBA00023015"/>
    </source>
</evidence>
<dbReference type="InterPro" id="IPR037914">
    <property type="entry name" value="SpoVT-AbrB_sf"/>
</dbReference>
<dbReference type="Pfam" id="PF02381">
    <property type="entry name" value="MraZ"/>
    <property type="match status" value="2"/>
</dbReference>
<comment type="subunit">
    <text evidence="7">Forms oligomers.</text>
</comment>
<dbReference type="GO" id="GO:2000143">
    <property type="term" value="P:negative regulation of DNA-templated transcription initiation"/>
    <property type="evidence" value="ECO:0007669"/>
    <property type="project" value="TreeGrafter"/>
</dbReference>
<evidence type="ECO:0000256" key="2">
    <source>
        <dbReference type="ARBA" id="ARBA00022490"/>
    </source>
</evidence>
<dbReference type="PROSITE" id="PS51740">
    <property type="entry name" value="SPOVT_ABRB"/>
    <property type="match status" value="2"/>
</dbReference>
<dbReference type="PANTHER" id="PTHR34701">
    <property type="entry name" value="TRANSCRIPTIONAL REGULATOR MRAZ"/>
    <property type="match status" value="1"/>
</dbReference>
<evidence type="ECO:0000256" key="5">
    <source>
        <dbReference type="ARBA" id="ARBA00023125"/>
    </source>
</evidence>
<dbReference type="GO" id="GO:0005737">
    <property type="term" value="C:cytoplasm"/>
    <property type="evidence" value="ECO:0007669"/>
    <property type="project" value="UniProtKB-UniRule"/>
</dbReference>
<evidence type="ECO:0000256" key="1">
    <source>
        <dbReference type="ARBA" id="ARBA00013860"/>
    </source>
</evidence>
<dbReference type="InterPro" id="IPR003444">
    <property type="entry name" value="MraZ"/>
</dbReference>
<evidence type="ECO:0000259" key="8">
    <source>
        <dbReference type="PROSITE" id="PS51740"/>
    </source>
</evidence>
<dbReference type="InterPro" id="IPR035644">
    <property type="entry name" value="MraZ_C"/>
</dbReference>
<keyword evidence="4 7" id="KW-0805">Transcription regulation</keyword>
<keyword evidence="10" id="KW-1185">Reference proteome</keyword>
<dbReference type="AlphaFoldDB" id="A0A2T5C049"/>
<comment type="subcellular location">
    <subcellularLocation>
        <location evidence="7">Cytoplasm</location>
        <location evidence="7">Nucleoid</location>
    </subcellularLocation>
</comment>
<dbReference type="CDD" id="cd16321">
    <property type="entry name" value="MraZ_C"/>
    <property type="match status" value="1"/>
</dbReference>
<proteinExistence type="inferred from homology"/>
<keyword evidence="2 7" id="KW-0963">Cytoplasm</keyword>
<keyword evidence="3" id="KW-0677">Repeat</keyword>
<dbReference type="GO" id="GO:0003700">
    <property type="term" value="F:DNA-binding transcription factor activity"/>
    <property type="evidence" value="ECO:0007669"/>
    <property type="project" value="UniProtKB-UniRule"/>
</dbReference>
<dbReference type="InterPro" id="IPR038619">
    <property type="entry name" value="MraZ_sf"/>
</dbReference>
<dbReference type="InterPro" id="IPR020603">
    <property type="entry name" value="MraZ_dom"/>
</dbReference>
<dbReference type="RefSeq" id="WP_107822902.1">
    <property type="nucleotide sequence ID" value="NZ_OY782574.1"/>
</dbReference>
<dbReference type="CDD" id="cd16320">
    <property type="entry name" value="MraZ_N"/>
    <property type="match status" value="1"/>
</dbReference>
<dbReference type="Proteomes" id="UP000243525">
    <property type="component" value="Unassembled WGS sequence"/>
</dbReference>
<feature type="domain" description="SpoVT-AbrB" evidence="8">
    <location>
        <begin position="6"/>
        <end position="54"/>
    </location>
</feature>
<dbReference type="PANTHER" id="PTHR34701:SF1">
    <property type="entry name" value="TRANSCRIPTIONAL REGULATOR MRAZ"/>
    <property type="match status" value="1"/>
</dbReference>
<dbReference type="GO" id="GO:0009295">
    <property type="term" value="C:nucleoid"/>
    <property type="evidence" value="ECO:0007669"/>
    <property type="project" value="UniProtKB-SubCell"/>
</dbReference>
<comment type="similarity">
    <text evidence="7">Belongs to the MraZ family.</text>
</comment>
<name>A0A2T5C049_9BACT</name>
<protein>
    <recommendedName>
        <fullName evidence="1 7">Transcriptional regulator MraZ</fullName>
    </recommendedName>
</protein>
<dbReference type="SUPFAM" id="SSF89447">
    <property type="entry name" value="AbrB/MazE/MraZ-like"/>
    <property type="match status" value="1"/>
</dbReference>
<gene>
    <name evidence="7" type="primary">mraZ</name>
    <name evidence="9" type="ORF">C8N47_11286</name>
</gene>
<keyword evidence="6 7" id="KW-0804">Transcription</keyword>
<dbReference type="EMBL" id="QAAD01000012">
    <property type="protein sequence ID" value="PTN07924.1"/>
    <property type="molecule type" value="Genomic_DNA"/>
</dbReference>
<organism evidence="9 10">
    <name type="scientific">Mangrovibacterium marinum</name>
    <dbReference type="NCBI Taxonomy" id="1639118"/>
    <lineage>
        <taxon>Bacteria</taxon>
        <taxon>Pseudomonadati</taxon>
        <taxon>Bacteroidota</taxon>
        <taxon>Bacteroidia</taxon>
        <taxon>Marinilabiliales</taxon>
        <taxon>Prolixibacteraceae</taxon>
        <taxon>Mangrovibacterium</taxon>
    </lineage>
</organism>
<evidence type="ECO:0000313" key="9">
    <source>
        <dbReference type="EMBL" id="PTN07924.1"/>
    </source>
</evidence>
<dbReference type="InterPro" id="IPR035642">
    <property type="entry name" value="MraZ_N"/>
</dbReference>
<evidence type="ECO:0000313" key="10">
    <source>
        <dbReference type="Proteomes" id="UP000243525"/>
    </source>
</evidence>
<feature type="domain" description="SpoVT-AbrB" evidence="8">
    <location>
        <begin position="84"/>
        <end position="127"/>
    </location>
</feature>
<keyword evidence="5 7" id="KW-0238">DNA-binding</keyword>
<dbReference type="InterPro" id="IPR007159">
    <property type="entry name" value="SpoVT-AbrB_dom"/>
</dbReference>
<reference evidence="9 10" key="1">
    <citation type="submission" date="2018-04" db="EMBL/GenBank/DDBJ databases">
        <title>Genomic Encyclopedia of Archaeal and Bacterial Type Strains, Phase II (KMG-II): from individual species to whole genera.</title>
        <authorList>
            <person name="Goeker M."/>
        </authorList>
    </citation>
    <scope>NUCLEOTIDE SEQUENCE [LARGE SCALE GENOMIC DNA]</scope>
    <source>
        <strain evidence="9 10">DSM 28823</strain>
    </source>
</reference>
<dbReference type="OrthoDB" id="9807753at2"/>
<sequence>MNFSAEKKATFDEKGRVVLPADYKNEMGGNVPGGQMAVELDPYEKCLNVYPMEAWEQRLGYFTSRLNRNNREQSRLLDMIYRSFKVIAVPDSCRMNFPNNFLEKVGIKKDVVFVGQGERIRLWDAAEYDAYISSMGDYGDLFGKHFGDLEEF</sequence>
<dbReference type="HAMAP" id="MF_01008">
    <property type="entry name" value="MraZ"/>
    <property type="match status" value="1"/>
</dbReference>